<evidence type="ECO:0000256" key="1">
    <source>
        <dbReference type="ARBA" id="ARBA00022857"/>
    </source>
</evidence>
<keyword evidence="5" id="KW-1185">Reference proteome</keyword>
<evidence type="ECO:0000313" key="5">
    <source>
        <dbReference type="Proteomes" id="UP000799640"/>
    </source>
</evidence>
<dbReference type="InterPro" id="IPR045312">
    <property type="entry name" value="PCBER-like"/>
</dbReference>
<keyword evidence="1" id="KW-0521">NADP</keyword>
<dbReference type="Pfam" id="PF05368">
    <property type="entry name" value="NmrA"/>
    <property type="match status" value="1"/>
</dbReference>
<dbReference type="Gene3D" id="3.40.50.720">
    <property type="entry name" value="NAD(P)-binding Rossmann-like Domain"/>
    <property type="match status" value="1"/>
</dbReference>
<name>A0A6G1HI62_9PEZI</name>
<reference evidence="4" key="1">
    <citation type="journal article" date="2020" name="Stud. Mycol.">
        <title>101 Dothideomycetes genomes: a test case for predicting lifestyles and emergence of pathogens.</title>
        <authorList>
            <person name="Haridas S."/>
            <person name="Albert R."/>
            <person name="Binder M."/>
            <person name="Bloem J."/>
            <person name="Labutti K."/>
            <person name="Salamov A."/>
            <person name="Andreopoulos B."/>
            <person name="Baker S."/>
            <person name="Barry K."/>
            <person name="Bills G."/>
            <person name="Bluhm B."/>
            <person name="Cannon C."/>
            <person name="Castanera R."/>
            <person name="Culley D."/>
            <person name="Daum C."/>
            <person name="Ezra D."/>
            <person name="Gonzalez J."/>
            <person name="Henrissat B."/>
            <person name="Kuo A."/>
            <person name="Liang C."/>
            <person name="Lipzen A."/>
            <person name="Lutzoni F."/>
            <person name="Magnuson J."/>
            <person name="Mondo S."/>
            <person name="Nolan M."/>
            <person name="Ohm R."/>
            <person name="Pangilinan J."/>
            <person name="Park H.-J."/>
            <person name="Ramirez L."/>
            <person name="Alfaro M."/>
            <person name="Sun H."/>
            <person name="Tritt A."/>
            <person name="Yoshinaga Y."/>
            <person name="Zwiers L.-H."/>
            <person name="Turgeon B."/>
            <person name="Goodwin S."/>
            <person name="Spatafora J."/>
            <person name="Crous P."/>
            <person name="Grigoriev I."/>
        </authorList>
    </citation>
    <scope>NUCLEOTIDE SEQUENCE</scope>
    <source>
        <strain evidence="4">CBS 262.69</strain>
    </source>
</reference>
<dbReference type="GO" id="GO:0016491">
    <property type="term" value="F:oxidoreductase activity"/>
    <property type="evidence" value="ECO:0007669"/>
    <property type="project" value="UniProtKB-KW"/>
</dbReference>
<sequence length="335" mass="37291">MPQYAKDQPAGYKNHVEKVAIIGAGGQSGKFITTALLKAGKHTVTAITREGSTSALPEGVMVKKVNYDQPATLVDALRGQDVLIITLSIEAQPGAQERIIDAAAEAGVPWVIPNEYGYPANDVAGEDSRVGAAKAAARAYIEKVGKSDWIGYACGFWYEFSLAGSADRFGFDFRERSLILFDDGNKKINTSSWPLFGEGVAKLLSLKVLPEDENDRSTTISDFRNDFVKVASFTISQRDMFDSVLRVTGTKPEDWTITHENTKERFEKAVAEFQQGSFRAFGRLLYTRIFYPDTSGQFELDNERLGLAKEDIDEFTREAIRLDEADYFKGLYRER</sequence>
<feature type="domain" description="NmrA-like" evidence="3">
    <location>
        <begin position="17"/>
        <end position="158"/>
    </location>
</feature>
<evidence type="ECO:0000259" key="3">
    <source>
        <dbReference type="Pfam" id="PF05368"/>
    </source>
</evidence>
<dbReference type="EMBL" id="ML996714">
    <property type="protein sequence ID" value="KAF2395549.1"/>
    <property type="molecule type" value="Genomic_DNA"/>
</dbReference>
<organism evidence="4 5">
    <name type="scientific">Trichodelitschia bisporula</name>
    <dbReference type="NCBI Taxonomy" id="703511"/>
    <lineage>
        <taxon>Eukaryota</taxon>
        <taxon>Fungi</taxon>
        <taxon>Dikarya</taxon>
        <taxon>Ascomycota</taxon>
        <taxon>Pezizomycotina</taxon>
        <taxon>Dothideomycetes</taxon>
        <taxon>Dothideomycetes incertae sedis</taxon>
        <taxon>Phaeotrichales</taxon>
        <taxon>Phaeotrichaceae</taxon>
        <taxon>Trichodelitschia</taxon>
    </lineage>
</organism>
<proteinExistence type="predicted"/>
<dbReference type="PANTHER" id="PTHR47706">
    <property type="entry name" value="NMRA-LIKE FAMILY PROTEIN"/>
    <property type="match status" value="1"/>
</dbReference>
<evidence type="ECO:0000256" key="2">
    <source>
        <dbReference type="ARBA" id="ARBA00023002"/>
    </source>
</evidence>
<dbReference type="AlphaFoldDB" id="A0A6G1HI62"/>
<dbReference type="InterPro" id="IPR008030">
    <property type="entry name" value="NmrA-like"/>
</dbReference>
<dbReference type="PANTHER" id="PTHR47706:SF7">
    <property type="entry name" value="CIPA-LIKE, PUTATIVE (AFU_ORTHOLOGUE AFUA_1G01630)-RELATED"/>
    <property type="match status" value="1"/>
</dbReference>
<dbReference type="Proteomes" id="UP000799640">
    <property type="component" value="Unassembled WGS sequence"/>
</dbReference>
<dbReference type="OrthoDB" id="419598at2759"/>
<protein>
    <submittedName>
        <fullName evidence="4">NAD(P)-binding protein</fullName>
    </submittedName>
</protein>
<gene>
    <name evidence="4" type="ORF">EJ06DRAFT_270148</name>
</gene>
<dbReference type="InterPro" id="IPR036291">
    <property type="entry name" value="NAD(P)-bd_dom_sf"/>
</dbReference>
<keyword evidence="2" id="KW-0560">Oxidoreductase</keyword>
<dbReference type="SUPFAM" id="SSF51735">
    <property type="entry name" value="NAD(P)-binding Rossmann-fold domains"/>
    <property type="match status" value="1"/>
</dbReference>
<evidence type="ECO:0000313" key="4">
    <source>
        <dbReference type="EMBL" id="KAF2395549.1"/>
    </source>
</evidence>
<dbReference type="InterPro" id="IPR051609">
    <property type="entry name" value="NmrA/Isoflavone_reductase-like"/>
</dbReference>
<accession>A0A6G1HI62</accession>
<dbReference type="CDD" id="cd05259">
    <property type="entry name" value="PCBER_SDR_a"/>
    <property type="match status" value="1"/>
</dbReference>